<evidence type="ECO:0000313" key="2">
    <source>
        <dbReference type="Proteomes" id="UP000256485"/>
    </source>
</evidence>
<dbReference type="OrthoDB" id="9851488at2"/>
<gene>
    <name evidence="1" type="ORF">DFJ64_0977</name>
</gene>
<evidence type="ECO:0000313" key="1">
    <source>
        <dbReference type="EMBL" id="REF35595.1"/>
    </source>
</evidence>
<dbReference type="EMBL" id="QTUC01000001">
    <property type="protein sequence ID" value="REF35595.1"/>
    <property type="molecule type" value="Genomic_DNA"/>
</dbReference>
<sequence>MRSETDVTADLRRVRARRLALFSTQAEPLSEKSAQPADYWHNTPGGEITELLEREAELVIERAEIRRAKGIPITSADQAEEATARRILARVREKRRT</sequence>
<dbReference type="Proteomes" id="UP000256485">
    <property type="component" value="Unassembled WGS sequence"/>
</dbReference>
<organism evidence="1 2">
    <name type="scientific">Thermasporomyces composti</name>
    <dbReference type="NCBI Taxonomy" id="696763"/>
    <lineage>
        <taxon>Bacteria</taxon>
        <taxon>Bacillati</taxon>
        <taxon>Actinomycetota</taxon>
        <taxon>Actinomycetes</taxon>
        <taxon>Propionibacteriales</taxon>
        <taxon>Nocardioidaceae</taxon>
        <taxon>Thermasporomyces</taxon>
    </lineage>
</organism>
<protein>
    <submittedName>
        <fullName evidence="1">Uncharacterized protein</fullName>
    </submittedName>
</protein>
<comment type="caution">
    <text evidence="1">The sequence shown here is derived from an EMBL/GenBank/DDBJ whole genome shotgun (WGS) entry which is preliminary data.</text>
</comment>
<accession>A0A3D9V9C8</accession>
<proteinExistence type="predicted"/>
<dbReference type="RefSeq" id="WP_115849352.1">
    <property type="nucleotide sequence ID" value="NZ_QTUC01000001.1"/>
</dbReference>
<dbReference type="AlphaFoldDB" id="A0A3D9V9C8"/>
<reference evidence="1 2" key="1">
    <citation type="submission" date="2018-08" db="EMBL/GenBank/DDBJ databases">
        <title>Sequencing the genomes of 1000 actinobacteria strains.</title>
        <authorList>
            <person name="Klenk H.-P."/>
        </authorList>
    </citation>
    <scope>NUCLEOTIDE SEQUENCE [LARGE SCALE GENOMIC DNA]</scope>
    <source>
        <strain evidence="1 2">DSM 22891</strain>
    </source>
</reference>
<keyword evidence="2" id="KW-1185">Reference proteome</keyword>
<name>A0A3D9V9C8_THECX</name>